<dbReference type="SUPFAM" id="SSF51101">
    <property type="entry name" value="Mannose-binding lectins"/>
    <property type="match status" value="1"/>
</dbReference>
<dbReference type="SUPFAM" id="SSF49695">
    <property type="entry name" value="gamma-Crystallin-like"/>
    <property type="match status" value="2"/>
</dbReference>
<feature type="chain" id="PRO_5032922889" description="Beta/gamma crystallin 'Greek key' domain-containing protein" evidence="4">
    <location>
        <begin position="24"/>
        <end position="632"/>
    </location>
</feature>
<feature type="signal peptide" evidence="4">
    <location>
        <begin position="1"/>
        <end position="23"/>
    </location>
</feature>
<evidence type="ECO:0000256" key="2">
    <source>
        <dbReference type="ARBA" id="ARBA00022737"/>
    </source>
</evidence>
<feature type="region of interest" description="Disordered" evidence="3">
    <location>
        <begin position="183"/>
        <end position="273"/>
    </location>
</feature>
<dbReference type="InterPro" id="IPR036404">
    <property type="entry name" value="Jacalin-like_lectin_dom_sf"/>
</dbReference>
<evidence type="ECO:0000256" key="4">
    <source>
        <dbReference type="SAM" id="SignalP"/>
    </source>
</evidence>
<dbReference type="InterPro" id="IPR001064">
    <property type="entry name" value="Beta/gamma_crystallin"/>
</dbReference>
<dbReference type="Gene3D" id="2.60.20.10">
    <property type="entry name" value="Crystallins"/>
    <property type="match status" value="2"/>
</dbReference>
<proteinExistence type="inferred from homology"/>
<dbReference type="PROSITE" id="PS50915">
    <property type="entry name" value="CRYSTALLIN_BETA_GAMMA"/>
    <property type="match status" value="2"/>
</dbReference>
<feature type="compositionally biased region" description="Polar residues" evidence="3">
    <location>
        <begin position="484"/>
        <end position="498"/>
    </location>
</feature>
<evidence type="ECO:0000313" key="6">
    <source>
        <dbReference type="EMBL" id="NMW30842.1"/>
    </source>
</evidence>
<feature type="compositionally biased region" description="Low complexity" evidence="3">
    <location>
        <begin position="246"/>
        <end position="273"/>
    </location>
</feature>
<feature type="domain" description="Beta/gamma crystallin 'Greek key'" evidence="5">
    <location>
        <begin position="393"/>
        <end position="437"/>
    </location>
</feature>
<protein>
    <recommendedName>
        <fullName evidence="5">Beta/gamma crystallin 'Greek key' domain-containing protein</fullName>
    </recommendedName>
</protein>
<dbReference type="RefSeq" id="WP_170009840.1">
    <property type="nucleotide sequence ID" value="NZ_JABCRE010000002.1"/>
</dbReference>
<dbReference type="Proteomes" id="UP000561181">
    <property type="component" value="Unassembled WGS sequence"/>
</dbReference>
<gene>
    <name evidence="6" type="ORF">HKD42_02060</name>
</gene>
<feature type="compositionally biased region" description="Low complexity" evidence="3">
    <location>
        <begin position="209"/>
        <end position="218"/>
    </location>
</feature>
<keyword evidence="4" id="KW-0732">Signal</keyword>
<evidence type="ECO:0000313" key="7">
    <source>
        <dbReference type="Proteomes" id="UP000561181"/>
    </source>
</evidence>
<keyword evidence="7" id="KW-1185">Reference proteome</keyword>
<reference evidence="6 7" key="1">
    <citation type="submission" date="2020-04" db="EMBL/GenBank/DDBJ databases">
        <authorList>
            <person name="Liu A."/>
        </authorList>
    </citation>
    <scope>NUCLEOTIDE SEQUENCE [LARGE SCALE GENOMIC DNA]</scope>
    <source>
        <strain evidence="6 7">RZ02</strain>
    </source>
</reference>
<evidence type="ECO:0000256" key="3">
    <source>
        <dbReference type="SAM" id="MobiDB-lite"/>
    </source>
</evidence>
<evidence type="ECO:0000259" key="5">
    <source>
        <dbReference type="PROSITE" id="PS50915"/>
    </source>
</evidence>
<organism evidence="6 7">
    <name type="scientific">Pontixanthobacter rizhaonensis</name>
    <dbReference type="NCBI Taxonomy" id="2730337"/>
    <lineage>
        <taxon>Bacteria</taxon>
        <taxon>Pseudomonadati</taxon>
        <taxon>Pseudomonadota</taxon>
        <taxon>Alphaproteobacteria</taxon>
        <taxon>Sphingomonadales</taxon>
        <taxon>Erythrobacteraceae</taxon>
        <taxon>Pontixanthobacter</taxon>
    </lineage>
</organism>
<dbReference type="InterPro" id="IPR011024">
    <property type="entry name" value="G_crystallin-like"/>
</dbReference>
<keyword evidence="2" id="KW-0677">Repeat</keyword>
<evidence type="ECO:0000256" key="1">
    <source>
        <dbReference type="ARBA" id="ARBA00009646"/>
    </source>
</evidence>
<sequence>MKLRTLFSLTAAVAVCLSAPGHAQSNESEKAAIASFAEPYGFDKGNEFTIYVPPTAHVSEIVVFYDESVDAINGVQIYYQPDINSDPVSTNYAGRLVGKQIRVSVGWDDIINGLEVETSPAGALASFLLTTEAGAKRGFQSTLANGRSKQLFGNNLRFSGLTVRADKKRVYAMGLNLVPASSVPRARSANGNTASSGGLTVFSADDTPSRSAPTRSSPPASPPPSKGSGLAGALADFVKAVERGQRTNSSDNRTSSNTRNRTTSSTPNRNTTSVLAGNTKAILYEGCNFTGKAVGLDAGAWDTAALSRLGMRNDTVSSIKIQAGYEVVASSNDYARGGVNKTFSTYQSCLVNQDFNDVLSYIRVQPATRRAAATPPRQNTANRVPAPVLSGNTRVILYEGCNYTGKAIGLNIGTWDSATLVRMGMPNDTVSSIKIQNGYEAVVSSNDYARGGVTKTLSSFQPCLTNQNFNDVLSFIRVRPASKQAATSSPPQARTSQPTSPPKPRGPEEMRWTPQGVTGQNVGAIYYDRFNASGEVNQSGRFEISEEGSNIWNWFVTSQAGGMRGDRNKPHTQLRVTGRTADTISLQDVKSSIHRFVINTRTKRIRGIQAAVSSQPELDFFVGKTTHQSRPY</sequence>
<feature type="compositionally biased region" description="Polar residues" evidence="3">
    <location>
        <begin position="189"/>
        <end position="198"/>
    </location>
</feature>
<comment type="similarity">
    <text evidence="1">Belongs to the beta/gamma-crystallin family.</text>
</comment>
<dbReference type="AlphaFoldDB" id="A0A848QEF3"/>
<name>A0A848QEF3_9SPHN</name>
<accession>A0A848QEF3</accession>
<comment type="caution">
    <text evidence="6">The sequence shown here is derived from an EMBL/GenBank/DDBJ whole genome shotgun (WGS) entry which is preliminary data.</text>
</comment>
<dbReference type="EMBL" id="JABCRE010000002">
    <property type="protein sequence ID" value="NMW30842.1"/>
    <property type="molecule type" value="Genomic_DNA"/>
</dbReference>
<feature type="region of interest" description="Disordered" evidence="3">
    <location>
        <begin position="481"/>
        <end position="515"/>
    </location>
</feature>
<feature type="domain" description="Beta/gamma crystallin 'Greek key'" evidence="5">
    <location>
        <begin position="279"/>
        <end position="323"/>
    </location>
</feature>